<dbReference type="PROSITE" id="PS01124">
    <property type="entry name" value="HTH_ARAC_FAMILY_2"/>
    <property type="match status" value="1"/>
</dbReference>
<dbReference type="GO" id="GO:0003700">
    <property type="term" value="F:DNA-binding transcription factor activity"/>
    <property type="evidence" value="ECO:0007669"/>
    <property type="project" value="InterPro"/>
</dbReference>
<dbReference type="RefSeq" id="WP_226392315.1">
    <property type="nucleotide sequence ID" value="NZ_JADCKB010000007.1"/>
</dbReference>
<keyword evidence="5" id="KW-1185">Reference proteome</keyword>
<comment type="caution">
    <text evidence="4">The sequence shown here is derived from an EMBL/GenBank/DDBJ whole genome shotgun (WGS) entry which is preliminary data.</text>
</comment>
<organism evidence="4 5">
    <name type="scientific">Ructibacterium gallinarum</name>
    <dbReference type="NCBI Taxonomy" id="2779355"/>
    <lineage>
        <taxon>Bacteria</taxon>
        <taxon>Bacillati</taxon>
        <taxon>Bacillota</taxon>
        <taxon>Clostridia</taxon>
        <taxon>Eubacteriales</taxon>
        <taxon>Oscillospiraceae</taxon>
        <taxon>Ructibacterium</taxon>
    </lineage>
</organism>
<evidence type="ECO:0000313" key="4">
    <source>
        <dbReference type="EMBL" id="MBE5039750.1"/>
    </source>
</evidence>
<keyword evidence="1" id="KW-0805">Transcription regulation</keyword>
<name>A0A9D5M015_9FIRM</name>
<dbReference type="GO" id="GO:0043565">
    <property type="term" value="F:sequence-specific DNA binding"/>
    <property type="evidence" value="ECO:0007669"/>
    <property type="project" value="InterPro"/>
</dbReference>
<protein>
    <submittedName>
        <fullName evidence="4">AraC family transcriptional regulator</fullName>
    </submittedName>
</protein>
<proteinExistence type="predicted"/>
<keyword evidence="2" id="KW-0804">Transcription</keyword>
<feature type="domain" description="HTH araC/xylS-type" evidence="3">
    <location>
        <begin position="11"/>
        <end position="35"/>
    </location>
</feature>
<dbReference type="Gene3D" id="1.10.10.60">
    <property type="entry name" value="Homeodomain-like"/>
    <property type="match status" value="1"/>
</dbReference>
<evidence type="ECO:0000259" key="3">
    <source>
        <dbReference type="PROSITE" id="PS01124"/>
    </source>
</evidence>
<gene>
    <name evidence="4" type="ORF">INF28_04645</name>
</gene>
<evidence type="ECO:0000256" key="2">
    <source>
        <dbReference type="ARBA" id="ARBA00023163"/>
    </source>
</evidence>
<reference evidence="4" key="1">
    <citation type="submission" date="2020-10" db="EMBL/GenBank/DDBJ databases">
        <title>ChiBAC.</title>
        <authorList>
            <person name="Zenner C."/>
            <person name="Hitch T.C.A."/>
            <person name="Clavel T."/>
        </authorList>
    </citation>
    <scope>NUCLEOTIDE SEQUENCE</scope>
    <source>
        <strain evidence="4">DSM 107454</strain>
    </source>
</reference>
<accession>A0A9D5M015</accession>
<dbReference type="AlphaFoldDB" id="A0A9D5M015"/>
<dbReference type="Proteomes" id="UP000806542">
    <property type="component" value="Unassembled WGS sequence"/>
</dbReference>
<sequence length="39" mass="4773">MQNIQLAEQLYLSRSHFQKLFRDCIGMTPSRYHAQYRNK</sequence>
<dbReference type="SUPFAM" id="SSF46689">
    <property type="entry name" value="Homeodomain-like"/>
    <property type="match status" value="1"/>
</dbReference>
<dbReference type="InterPro" id="IPR009057">
    <property type="entry name" value="Homeodomain-like_sf"/>
</dbReference>
<dbReference type="InterPro" id="IPR018060">
    <property type="entry name" value="HTH_AraC"/>
</dbReference>
<evidence type="ECO:0000313" key="5">
    <source>
        <dbReference type="Proteomes" id="UP000806542"/>
    </source>
</evidence>
<dbReference type="EMBL" id="JADCKB010000007">
    <property type="protein sequence ID" value="MBE5039750.1"/>
    <property type="molecule type" value="Genomic_DNA"/>
</dbReference>
<dbReference type="Pfam" id="PF00165">
    <property type="entry name" value="HTH_AraC"/>
    <property type="match status" value="1"/>
</dbReference>
<evidence type="ECO:0000256" key="1">
    <source>
        <dbReference type="ARBA" id="ARBA00023015"/>
    </source>
</evidence>